<dbReference type="Pfam" id="PF06414">
    <property type="entry name" value="Zeta_toxin"/>
    <property type="match status" value="2"/>
</dbReference>
<evidence type="ECO:0000313" key="9">
    <source>
        <dbReference type="Proteomes" id="UP001592529"/>
    </source>
</evidence>
<evidence type="ECO:0000256" key="6">
    <source>
        <dbReference type="ARBA" id="ARBA00048178"/>
    </source>
</evidence>
<keyword evidence="9" id="KW-1185">Reference proteome</keyword>
<evidence type="ECO:0000259" key="7">
    <source>
        <dbReference type="Pfam" id="PF06414"/>
    </source>
</evidence>
<dbReference type="SUPFAM" id="SSF52540">
    <property type="entry name" value="P-loop containing nucleoside triphosphate hydrolases"/>
    <property type="match status" value="2"/>
</dbReference>
<comment type="catalytic activity">
    <reaction evidence="6">
        <text>UDP-N-acetyl-alpha-D-glucosamine + ATP = UDP-N-acetyl-alpha-D-glucosamine 3'-phosphate + ADP + H(+)</text>
        <dbReference type="Rhea" id="RHEA:32671"/>
        <dbReference type="ChEBI" id="CHEBI:15378"/>
        <dbReference type="ChEBI" id="CHEBI:30616"/>
        <dbReference type="ChEBI" id="CHEBI:57705"/>
        <dbReference type="ChEBI" id="CHEBI:64353"/>
        <dbReference type="ChEBI" id="CHEBI:456216"/>
        <dbReference type="EC" id="2.7.1.176"/>
    </reaction>
</comment>
<comment type="caution">
    <text evidence="8">The sequence shown here is derived from an EMBL/GenBank/DDBJ whole genome shotgun (WGS) entry which is preliminary data.</text>
</comment>
<dbReference type="Gene3D" id="3.40.50.300">
    <property type="entry name" value="P-loop containing nucleotide triphosphate hydrolases"/>
    <property type="match status" value="2"/>
</dbReference>
<name>A0ABV6WRN2_9ACTN</name>
<protein>
    <recommendedName>
        <fullName evidence="5">UDP-N-acetylglucosamine kinase</fullName>
        <ecNumber evidence="2">2.7.1.176</ecNumber>
    </recommendedName>
    <alternativeName>
        <fullName evidence="5">UDP-N-acetylglucosamine kinase</fullName>
    </alternativeName>
</protein>
<proteinExistence type="inferred from homology"/>
<evidence type="ECO:0000256" key="4">
    <source>
        <dbReference type="ARBA" id="ARBA00022840"/>
    </source>
</evidence>
<keyword evidence="3" id="KW-0547">Nucleotide-binding</keyword>
<evidence type="ECO:0000256" key="2">
    <source>
        <dbReference type="ARBA" id="ARBA00011963"/>
    </source>
</evidence>
<evidence type="ECO:0000313" key="8">
    <source>
        <dbReference type="EMBL" id="MFC1428597.1"/>
    </source>
</evidence>
<keyword evidence="4" id="KW-0067">ATP-binding</keyword>
<dbReference type="Proteomes" id="UP001592529">
    <property type="component" value="Unassembled WGS sequence"/>
</dbReference>
<dbReference type="InterPro" id="IPR010488">
    <property type="entry name" value="Zeta_toxin_domain"/>
</dbReference>
<evidence type="ECO:0000256" key="5">
    <source>
        <dbReference type="ARBA" id="ARBA00032897"/>
    </source>
</evidence>
<dbReference type="EMBL" id="JBHFAA010000025">
    <property type="protein sequence ID" value="MFC1428597.1"/>
    <property type="molecule type" value="Genomic_DNA"/>
</dbReference>
<comment type="similarity">
    <text evidence="1">Belongs to the zeta toxin family.</text>
</comment>
<reference evidence="8 9" key="1">
    <citation type="submission" date="2024-09" db="EMBL/GenBank/DDBJ databases">
        <authorList>
            <person name="Lee S.D."/>
        </authorList>
    </citation>
    <scope>NUCLEOTIDE SEQUENCE [LARGE SCALE GENOMIC DNA]</scope>
    <source>
        <strain evidence="8 9">N1-12</strain>
    </source>
</reference>
<gene>
    <name evidence="8" type="ORF">ACEZCY_36085</name>
</gene>
<dbReference type="InterPro" id="IPR027417">
    <property type="entry name" value="P-loop_NTPase"/>
</dbReference>
<dbReference type="RefSeq" id="WP_380528084.1">
    <property type="nucleotide sequence ID" value="NZ_JBHFAA010000025.1"/>
</dbReference>
<sequence>MISAVAAGDAGEEAERIVAEQILPAVLDGAVPQERPVAVWVAGQPGAGKSHLSVLVKSALDRRGGAVLIAGDHYKEHHPHYADLLHSDDLTAGERVRSQIRAWQDQVEEHVRGRRLDAVVETALAHCGQAMAAAAAYRAAGYRLELVVLAVAEPVSQLAAIDRYLRQAAAGKGVGRFVSWANHDGCAAALPTCVLALEEERLVDRVTVVDRASTVLFTNDLVQDIWTGPLGAAAAVRAERWRPWTAAETARFRTQQAAVERLRAHPQVRELPARVAGTGAERAAALAEPVRRTAQVQAGRPGVDYHRLSREEHDRTFEEWIWPPYEALLRPQEHPVVVYVMGQPGAGKTGVATMVKRGLAGRGALRIEADALKTAHPDFADLMDTDPRTAGAKIRADVKGWQRSFEARLRAARSDLVIEIAPGSSRQLLDSARPFAAAGYRVELVTLAVRAPDSLLGTAQRYAMLQRLGLPSRFTTRTGHDVCHAAVADALAAAERESVFTQVMVVDRDGHLLYRSRRDAAGALDRVPSAATVLAAARAHPYSLGQARVFTGEVSRLCAALPAHRDELLAMAALAGPLLPSRHRPALPVPTQGQAKGAALAERAAFPQRLLLGQPPVQVLVAGGQLPQLRDGELVQAHPVGGGPGAQRQ</sequence>
<accession>A0ABV6WRN2</accession>
<organism evidence="8 9">
    <name type="scientific">Streptacidiphilus alkalitolerans</name>
    <dbReference type="NCBI Taxonomy" id="3342712"/>
    <lineage>
        <taxon>Bacteria</taxon>
        <taxon>Bacillati</taxon>
        <taxon>Actinomycetota</taxon>
        <taxon>Actinomycetes</taxon>
        <taxon>Kitasatosporales</taxon>
        <taxon>Streptomycetaceae</taxon>
        <taxon>Streptacidiphilus</taxon>
    </lineage>
</organism>
<feature type="domain" description="Zeta toxin" evidence="7">
    <location>
        <begin position="31"/>
        <end position="220"/>
    </location>
</feature>
<evidence type="ECO:0000256" key="3">
    <source>
        <dbReference type="ARBA" id="ARBA00022741"/>
    </source>
</evidence>
<evidence type="ECO:0000256" key="1">
    <source>
        <dbReference type="ARBA" id="ARBA00009104"/>
    </source>
</evidence>
<dbReference type="EC" id="2.7.1.176" evidence="2"/>
<feature type="domain" description="Zeta toxin" evidence="7">
    <location>
        <begin position="331"/>
        <end position="518"/>
    </location>
</feature>